<evidence type="ECO:0000256" key="3">
    <source>
        <dbReference type="ARBA" id="ARBA00022827"/>
    </source>
</evidence>
<evidence type="ECO:0000256" key="4">
    <source>
        <dbReference type="ARBA" id="ARBA00023002"/>
    </source>
</evidence>
<dbReference type="InterPro" id="IPR016171">
    <property type="entry name" value="Vanillyl_alc_oxidase_C-sub2"/>
</dbReference>
<dbReference type="NCBIfam" id="TIGR00387">
    <property type="entry name" value="glcD"/>
    <property type="match status" value="1"/>
</dbReference>
<dbReference type="GO" id="GO:0009339">
    <property type="term" value="C:glycolate oxidase complex"/>
    <property type="evidence" value="ECO:0007669"/>
    <property type="project" value="InterPro"/>
</dbReference>
<dbReference type="PANTHER" id="PTHR42934">
    <property type="entry name" value="GLYCOLATE OXIDASE SUBUNIT GLCD"/>
    <property type="match status" value="1"/>
</dbReference>
<dbReference type="Gene3D" id="1.10.45.10">
    <property type="entry name" value="Vanillyl-alcohol Oxidase, Chain A, domain 4"/>
    <property type="match status" value="1"/>
</dbReference>
<dbReference type="SUPFAM" id="SSF56176">
    <property type="entry name" value="FAD-binding/transporter-associated domain-like"/>
    <property type="match status" value="1"/>
</dbReference>
<dbReference type="GO" id="GO:0003973">
    <property type="term" value="F:(S)-2-hydroxy-acid oxidase activity"/>
    <property type="evidence" value="ECO:0007669"/>
    <property type="project" value="InterPro"/>
</dbReference>
<dbReference type="PANTHER" id="PTHR42934:SF1">
    <property type="entry name" value="GLYCOLATE OXIDASE SUBUNIT GLCD"/>
    <property type="match status" value="1"/>
</dbReference>
<dbReference type="InterPro" id="IPR004113">
    <property type="entry name" value="FAD-bd_oxidored_4_C"/>
</dbReference>
<keyword evidence="7" id="KW-1185">Reference proteome</keyword>
<keyword evidence="3" id="KW-0274">FAD</keyword>
<dbReference type="InterPro" id="IPR004490">
    <property type="entry name" value="GlcD"/>
</dbReference>
<proteinExistence type="predicted"/>
<dbReference type="Pfam" id="PF02913">
    <property type="entry name" value="FAD-oxidase_C"/>
    <property type="match status" value="1"/>
</dbReference>
<evidence type="ECO:0000313" key="7">
    <source>
        <dbReference type="Proteomes" id="UP000003781"/>
    </source>
</evidence>
<comment type="caution">
    <text evidence="6">The sequence shown here is derived from an EMBL/GenBank/DDBJ whole genome shotgun (WGS) entry which is preliminary data.</text>
</comment>
<dbReference type="Gene3D" id="3.30.70.2740">
    <property type="match status" value="1"/>
</dbReference>
<evidence type="ECO:0000313" key="6">
    <source>
        <dbReference type="EMBL" id="EAZ91087.1"/>
    </source>
</evidence>
<evidence type="ECO:0000256" key="2">
    <source>
        <dbReference type="ARBA" id="ARBA00022630"/>
    </source>
</evidence>
<dbReference type="InterPro" id="IPR051914">
    <property type="entry name" value="FAD-linked_OxidoTrans_Type4"/>
</dbReference>
<gene>
    <name evidence="6" type="ORF">CY0110_27785</name>
</gene>
<dbReference type="eggNOG" id="COG0277">
    <property type="taxonomic scope" value="Bacteria"/>
</dbReference>
<dbReference type="RefSeq" id="WP_008275908.1">
    <property type="nucleotide sequence ID" value="NZ_AAXW01000017.1"/>
</dbReference>
<dbReference type="InterPro" id="IPR036318">
    <property type="entry name" value="FAD-bd_PCMH-like_sf"/>
</dbReference>
<dbReference type="Gene3D" id="3.30.465.10">
    <property type="match status" value="1"/>
</dbReference>
<dbReference type="AlphaFoldDB" id="A3IR97"/>
<sequence>MLLNRIFNDTDKKWRLIIKALETAVGKDGVVRRKEELLTYECDGLTAYRQRPAVVVLPRTTEEVAGAVKICHDYQIPWVARGAGTGLSGGALPVEDCVLIVTARMKQILDIDLENQRVTVQPGVINNWVTQAVSGAGFYYAPDPSSQIICSIGGNVAENSGGVHCLKYGVTTNHVLGLKLVIPDGSIIEVGGSIPEMPGYDLTGLFVGSEGTLGIATEITLKILKTPETICVVLADFTNVESAGQAVADIISSGVIPAGMEIMDNFCINAVEDTVKTNCYPRDAAAILLVELDGLSVEVAAYKEKVAEICRKNGSREITTANDLETRLKLWKGRKAAFAAAGNISPDYFVQDGVVPRTQLANVLEKIDQLGAEHGYRIANVFHAGDGNLHPLILYDNSIPGQWEEVEKLGGEILKLCVELGGSLSGEHGIGSDKNEYMSYMFNDIDIETMQWVKQVFNPDNLANPGKLFPTPRTCGEAANAKKIA</sequence>
<evidence type="ECO:0000256" key="1">
    <source>
        <dbReference type="ARBA" id="ARBA00001974"/>
    </source>
</evidence>
<dbReference type="InterPro" id="IPR016164">
    <property type="entry name" value="FAD-linked_Oxase-like_C"/>
</dbReference>
<evidence type="ECO:0000259" key="5">
    <source>
        <dbReference type="PROSITE" id="PS51387"/>
    </source>
</evidence>
<protein>
    <submittedName>
        <fullName evidence="6">Glycolate oxidase subunit GlcD</fullName>
    </submittedName>
</protein>
<comment type="cofactor">
    <cofactor evidence="1">
        <name>FAD</name>
        <dbReference type="ChEBI" id="CHEBI:57692"/>
    </cofactor>
</comment>
<organism evidence="6 7">
    <name type="scientific">Crocosphaera chwakensis CCY0110</name>
    <dbReference type="NCBI Taxonomy" id="391612"/>
    <lineage>
        <taxon>Bacteria</taxon>
        <taxon>Bacillati</taxon>
        <taxon>Cyanobacteriota</taxon>
        <taxon>Cyanophyceae</taxon>
        <taxon>Oscillatoriophycideae</taxon>
        <taxon>Chroococcales</taxon>
        <taxon>Aphanothecaceae</taxon>
        <taxon>Crocosphaera</taxon>
        <taxon>Crocosphaera chwakensis</taxon>
    </lineage>
</organism>
<dbReference type="PROSITE" id="PS51387">
    <property type="entry name" value="FAD_PCMH"/>
    <property type="match status" value="1"/>
</dbReference>
<keyword evidence="2" id="KW-0285">Flavoprotein</keyword>
<dbReference type="InterPro" id="IPR006094">
    <property type="entry name" value="Oxid_FAD_bind_N"/>
</dbReference>
<reference evidence="6 7" key="1">
    <citation type="submission" date="2007-03" db="EMBL/GenBank/DDBJ databases">
        <authorList>
            <person name="Stal L."/>
            <person name="Ferriera S."/>
            <person name="Johnson J."/>
            <person name="Kravitz S."/>
            <person name="Beeson K."/>
            <person name="Sutton G."/>
            <person name="Rogers Y.-H."/>
            <person name="Friedman R."/>
            <person name="Frazier M."/>
            <person name="Venter J.C."/>
        </authorList>
    </citation>
    <scope>NUCLEOTIDE SEQUENCE [LARGE SCALE GENOMIC DNA]</scope>
    <source>
        <strain evidence="6 7">CCY0110</strain>
    </source>
</reference>
<dbReference type="InterPro" id="IPR016169">
    <property type="entry name" value="FAD-bd_PCMH_sub2"/>
</dbReference>
<dbReference type="OrthoDB" id="9767256at2"/>
<feature type="domain" description="FAD-binding PCMH-type" evidence="5">
    <location>
        <begin position="48"/>
        <end position="226"/>
    </location>
</feature>
<dbReference type="EMBL" id="AAXW01000017">
    <property type="protein sequence ID" value="EAZ91087.1"/>
    <property type="molecule type" value="Genomic_DNA"/>
</dbReference>
<accession>A3IR97</accession>
<dbReference type="GO" id="GO:0071949">
    <property type="term" value="F:FAD binding"/>
    <property type="evidence" value="ECO:0007669"/>
    <property type="project" value="InterPro"/>
</dbReference>
<dbReference type="Pfam" id="PF01565">
    <property type="entry name" value="FAD_binding_4"/>
    <property type="match status" value="1"/>
</dbReference>
<dbReference type="SUPFAM" id="SSF55103">
    <property type="entry name" value="FAD-linked oxidases, C-terminal domain"/>
    <property type="match status" value="1"/>
</dbReference>
<keyword evidence="4" id="KW-0560">Oxidoreductase</keyword>
<dbReference type="InterPro" id="IPR016166">
    <property type="entry name" value="FAD-bd_PCMH"/>
</dbReference>
<name>A3IR97_9CHRO</name>
<dbReference type="Proteomes" id="UP000003781">
    <property type="component" value="Unassembled WGS sequence"/>
</dbReference>